<evidence type="ECO:0000256" key="3">
    <source>
        <dbReference type="ARBA" id="ARBA00022692"/>
    </source>
</evidence>
<dbReference type="GO" id="GO:0016020">
    <property type="term" value="C:membrane"/>
    <property type="evidence" value="ECO:0007669"/>
    <property type="project" value="InterPro"/>
</dbReference>
<evidence type="ECO:0000256" key="1">
    <source>
        <dbReference type="ARBA" id="ARBA00004236"/>
    </source>
</evidence>
<keyword evidence="3 6" id="KW-0812">Transmembrane</keyword>
<protein>
    <submittedName>
        <fullName evidence="7">Putative membrane protein</fullName>
    </submittedName>
</protein>
<dbReference type="InterPro" id="IPR022781">
    <property type="entry name" value="Flagellar_biosynth_FliO"/>
</dbReference>
<dbReference type="EMBL" id="CP001928">
    <property type="protein sequence ID" value="ADI37987.1"/>
    <property type="molecule type" value="Genomic_DNA"/>
</dbReference>
<name>D6YV26_WADCW</name>
<dbReference type="AlphaFoldDB" id="D6YV26"/>
<feature type="transmembrane region" description="Helical" evidence="6">
    <location>
        <begin position="52"/>
        <end position="73"/>
    </location>
</feature>
<evidence type="ECO:0000313" key="7">
    <source>
        <dbReference type="EMBL" id="ADI37987.1"/>
    </source>
</evidence>
<keyword evidence="4 6" id="KW-1133">Transmembrane helix</keyword>
<evidence type="ECO:0000256" key="2">
    <source>
        <dbReference type="ARBA" id="ARBA00022475"/>
    </source>
</evidence>
<evidence type="ECO:0000313" key="8">
    <source>
        <dbReference type="Proteomes" id="UP000001505"/>
    </source>
</evidence>
<dbReference type="RefSeq" id="WP_013181712.1">
    <property type="nucleotide sequence ID" value="NC_014225.1"/>
</dbReference>
<dbReference type="Proteomes" id="UP000001505">
    <property type="component" value="Chromosome"/>
</dbReference>
<dbReference type="GO" id="GO:0044781">
    <property type="term" value="P:bacterial-type flagellum organization"/>
    <property type="evidence" value="ECO:0007669"/>
    <property type="project" value="InterPro"/>
</dbReference>
<accession>D6YV26</accession>
<dbReference type="eggNOG" id="COG3190">
    <property type="taxonomic scope" value="Bacteria"/>
</dbReference>
<proteinExistence type="predicted"/>
<dbReference type="KEGG" id="wch:wcw_0619"/>
<dbReference type="Pfam" id="PF04347">
    <property type="entry name" value="FliO"/>
    <property type="match status" value="1"/>
</dbReference>
<dbReference type="HOGENOM" id="CLU_1776724_0_0_0"/>
<evidence type="ECO:0000256" key="5">
    <source>
        <dbReference type="ARBA" id="ARBA00023136"/>
    </source>
</evidence>
<sequence length="146" mass="16739">MKKIILAFLILFSPLPAQEKKNDDPLEKYPEYFAEELKNADQSGDSRFFDEFIQMMIYLTGIVAFMVLFMWILKRMMSAKIQQSNRSSAIKILESRTLSQKTTLYVVGFQDKTYTIAESLNGVTKLGETRLGKANDNASFDELMTP</sequence>
<keyword evidence="5 6" id="KW-0472">Membrane</keyword>
<evidence type="ECO:0000256" key="6">
    <source>
        <dbReference type="SAM" id="Phobius"/>
    </source>
</evidence>
<organism evidence="7 8">
    <name type="scientific">Waddlia chondrophila (strain ATCC VR-1470 / WSU 86-1044)</name>
    <dbReference type="NCBI Taxonomy" id="716544"/>
    <lineage>
        <taxon>Bacteria</taxon>
        <taxon>Pseudomonadati</taxon>
        <taxon>Chlamydiota</taxon>
        <taxon>Chlamydiia</taxon>
        <taxon>Parachlamydiales</taxon>
        <taxon>Waddliaceae</taxon>
        <taxon>Waddlia</taxon>
    </lineage>
</organism>
<reference evidence="7 8" key="1">
    <citation type="journal article" date="2010" name="PLoS ONE">
        <title>The Waddlia genome: a window into chlamydial biology.</title>
        <authorList>
            <person name="Bertelli C."/>
            <person name="Collyn F."/>
            <person name="Croxatto A."/>
            <person name="Ruckert C."/>
            <person name="Polkinghorne A."/>
            <person name="Kebbi-Beghdadi C."/>
            <person name="Goesmann A."/>
            <person name="Vaughan L."/>
            <person name="Greub G."/>
        </authorList>
    </citation>
    <scope>NUCLEOTIDE SEQUENCE [LARGE SCALE GENOMIC DNA]</scope>
    <source>
        <strain evidence="8">ATCC VR-1470 / WSU 86-1044</strain>
    </source>
</reference>
<evidence type="ECO:0000256" key="4">
    <source>
        <dbReference type="ARBA" id="ARBA00022989"/>
    </source>
</evidence>
<gene>
    <name evidence="7" type="ordered locus">wcw_0619</name>
</gene>
<keyword evidence="2" id="KW-1003">Cell membrane</keyword>
<comment type="subcellular location">
    <subcellularLocation>
        <location evidence="1">Cell membrane</location>
    </subcellularLocation>
</comment>
<keyword evidence="8" id="KW-1185">Reference proteome</keyword>
<dbReference type="STRING" id="716544.wcw_0619"/>